<evidence type="ECO:0000256" key="1">
    <source>
        <dbReference type="ARBA" id="ARBA00022801"/>
    </source>
</evidence>
<dbReference type="EMBL" id="LFZN01000151">
    <property type="protein sequence ID" value="KXS97148.1"/>
    <property type="molecule type" value="Genomic_DNA"/>
</dbReference>
<dbReference type="PANTHER" id="PTHR48081">
    <property type="entry name" value="AB HYDROLASE SUPERFAMILY PROTEIN C4A8.06C"/>
    <property type="match status" value="1"/>
</dbReference>
<dbReference type="InterPro" id="IPR049492">
    <property type="entry name" value="BD-FAE-like_dom"/>
</dbReference>
<gene>
    <name evidence="3" type="ORF">AC578_3071</name>
</gene>
<dbReference type="STRING" id="321146.A0A139H469"/>
<dbReference type="GO" id="GO:0016787">
    <property type="term" value="F:hydrolase activity"/>
    <property type="evidence" value="ECO:0007669"/>
    <property type="project" value="UniProtKB-KW"/>
</dbReference>
<dbReference type="InterPro" id="IPR050300">
    <property type="entry name" value="GDXG_lipolytic_enzyme"/>
</dbReference>
<dbReference type="InterPro" id="IPR029058">
    <property type="entry name" value="AB_hydrolase_fold"/>
</dbReference>
<proteinExistence type="predicted"/>
<dbReference type="SUPFAM" id="SSF53474">
    <property type="entry name" value="alpha/beta-Hydrolases"/>
    <property type="match status" value="1"/>
</dbReference>
<keyword evidence="1" id="KW-0378">Hydrolase</keyword>
<dbReference type="Pfam" id="PF20434">
    <property type="entry name" value="BD-FAE"/>
    <property type="match status" value="1"/>
</dbReference>
<feature type="domain" description="BD-FAE-like" evidence="2">
    <location>
        <begin position="22"/>
        <end position="131"/>
    </location>
</feature>
<dbReference type="Proteomes" id="UP000070133">
    <property type="component" value="Unassembled WGS sequence"/>
</dbReference>
<protein>
    <recommendedName>
        <fullName evidence="2">BD-FAE-like domain-containing protein</fullName>
    </recommendedName>
</protein>
<accession>A0A139H469</accession>
<keyword evidence="4" id="KW-1185">Reference proteome</keyword>
<comment type="caution">
    <text evidence="3">The sequence shown here is derived from an EMBL/GenBank/DDBJ whole genome shotgun (WGS) entry which is preliminary data.</text>
</comment>
<organism evidence="3 4">
    <name type="scientific">Pseudocercospora eumusae</name>
    <dbReference type="NCBI Taxonomy" id="321146"/>
    <lineage>
        <taxon>Eukaryota</taxon>
        <taxon>Fungi</taxon>
        <taxon>Dikarya</taxon>
        <taxon>Ascomycota</taxon>
        <taxon>Pezizomycotina</taxon>
        <taxon>Dothideomycetes</taxon>
        <taxon>Dothideomycetidae</taxon>
        <taxon>Mycosphaerellales</taxon>
        <taxon>Mycosphaerellaceae</taxon>
        <taxon>Pseudocercospora</taxon>
    </lineage>
</organism>
<sequence length="295" mass="32971">MADIQPTQTITYKTIDKLEILLDIYLPSNTSKAPILLWFHGGGLLQGNRSQLAPWMRRAPEKYKIAVISADYRFAPQTGVSEICDDVHDCIKFIRTQLSSHLPENSIDVTKLAVSGSSAGGYLTLLAGLYVDPKPNVILPLYPITDPLGTFFTNPQPPPPGRTLVSREELKEYLDPNSPQVANNPTDGFRQNMYARMMHDANLAKLWKVPEGVDAAKKWRLSRNVYESRSPPAYFLMGDADTCVGVEQADEVVGAMLGCGLEVVYERPHGKDHLLDVGPDYENEAFFQFMLKHFK</sequence>
<evidence type="ECO:0000313" key="4">
    <source>
        <dbReference type="Proteomes" id="UP000070133"/>
    </source>
</evidence>
<dbReference type="PANTHER" id="PTHR48081:SF3">
    <property type="entry name" value="ALPHA_BETA HYDROLASE FOLD-3 DOMAIN-CONTAINING PROTEIN"/>
    <property type="match status" value="1"/>
</dbReference>
<evidence type="ECO:0000313" key="3">
    <source>
        <dbReference type="EMBL" id="KXS97148.1"/>
    </source>
</evidence>
<name>A0A139H469_9PEZI</name>
<reference evidence="3 4" key="1">
    <citation type="submission" date="2015-07" db="EMBL/GenBank/DDBJ databases">
        <title>Comparative genomics of the Sigatoka disease complex on banana suggests a link between parallel evolutionary changes in Pseudocercospora fijiensis and Pseudocercospora eumusae and increased virulence on the banana host.</title>
        <authorList>
            <person name="Chang T.-C."/>
            <person name="Salvucci A."/>
            <person name="Crous P.W."/>
            <person name="Stergiopoulos I."/>
        </authorList>
    </citation>
    <scope>NUCLEOTIDE SEQUENCE [LARGE SCALE GENOMIC DNA]</scope>
    <source>
        <strain evidence="3 4">CBS 114824</strain>
    </source>
</reference>
<evidence type="ECO:0000259" key="2">
    <source>
        <dbReference type="Pfam" id="PF20434"/>
    </source>
</evidence>
<dbReference type="AlphaFoldDB" id="A0A139H469"/>
<dbReference type="OrthoDB" id="19653at2759"/>
<dbReference type="Gene3D" id="3.40.50.1820">
    <property type="entry name" value="alpha/beta hydrolase"/>
    <property type="match status" value="1"/>
</dbReference>